<evidence type="ECO:0000313" key="15">
    <source>
        <dbReference type="Proteomes" id="UP001190640"/>
    </source>
</evidence>
<dbReference type="Proteomes" id="UP001190640">
    <property type="component" value="Chromosome 19"/>
</dbReference>
<evidence type="ECO:0000313" key="16">
    <source>
        <dbReference type="RefSeq" id="XP_054859554.1"/>
    </source>
</evidence>
<dbReference type="InterPro" id="IPR029061">
    <property type="entry name" value="THDP-binding"/>
</dbReference>
<dbReference type="Gene3D" id="3.40.50.970">
    <property type="match status" value="2"/>
</dbReference>
<dbReference type="InterPro" id="IPR020826">
    <property type="entry name" value="Transketolase_BS"/>
</dbReference>
<protein>
    <recommendedName>
        <fullName evidence="8">transketolase</fullName>
        <ecNumber evidence="8">2.2.1.1</ecNumber>
    </recommendedName>
</protein>
<dbReference type="PANTHER" id="PTHR43195:SF4">
    <property type="entry name" value="TRANSKETOLASE-LIKE PROTEIN 2"/>
    <property type="match status" value="1"/>
</dbReference>
<evidence type="ECO:0000256" key="2">
    <source>
        <dbReference type="ARBA" id="ARBA00001936"/>
    </source>
</evidence>
<name>A0AA97KR58_EUBMA</name>
<comment type="cofactor">
    <cofactor evidence="2">
        <name>Mn(2+)</name>
        <dbReference type="ChEBI" id="CHEBI:29035"/>
    </cofactor>
</comment>
<keyword evidence="13" id="KW-0786">Thiamine pyrophosphate</keyword>
<dbReference type="GO" id="GO:0046872">
    <property type="term" value="F:metal ion binding"/>
    <property type="evidence" value="ECO:0007669"/>
    <property type="project" value="UniProtKB-KW"/>
</dbReference>
<dbReference type="GO" id="GO:0004802">
    <property type="term" value="F:transketolase activity"/>
    <property type="evidence" value="ECO:0007669"/>
    <property type="project" value="UniProtKB-EC"/>
</dbReference>
<evidence type="ECO:0000256" key="12">
    <source>
        <dbReference type="ARBA" id="ARBA00022842"/>
    </source>
</evidence>
<dbReference type="Pfam" id="PF02779">
    <property type="entry name" value="Transket_pyr"/>
    <property type="match status" value="1"/>
</dbReference>
<dbReference type="FunFam" id="3.40.50.970:FF:000033">
    <property type="entry name" value="Transketolase isoform 1"/>
    <property type="match status" value="1"/>
</dbReference>
<evidence type="ECO:0000256" key="10">
    <source>
        <dbReference type="ARBA" id="ARBA00022723"/>
    </source>
</evidence>
<keyword evidence="9" id="KW-0808">Transferase</keyword>
<dbReference type="GO" id="GO:0005737">
    <property type="term" value="C:cytoplasm"/>
    <property type="evidence" value="ECO:0007669"/>
    <property type="project" value="UniProtKB-ARBA"/>
</dbReference>
<reference evidence="16" key="1">
    <citation type="submission" date="2025-08" db="UniProtKB">
        <authorList>
            <consortium name="RefSeq"/>
        </authorList>
    </citation>
    <scope>IDENTIFICATION</scope>
    <source>
        <tissue evidence="16">Blood</tissue>
    </source>
</reference>
<evidence type="ECO:0000256" key="9">
    <source>
        <dbReference type="ARBA" id="ARBA00022679"/>
    </source>
</evidence>
<keyword evidence="10" id="KW-0479">Metal-binding</keyword>
<dbReference type="PROSITE" id="PS00802">
    <property type="entry name" value="TRANSKETOLASE_2"/>
    <property type="match status" value="1"/>
</dbReference>
<comment type="cofactor">
    <cofactor evidence="3">
        <name>Co(2+)</name>
        <dbReference type="ChEBI" id="CHEBI:48828"/>
    </cofactor>
</comment>
<dbReference type="EC" id="2.2.1.1" evidence="8"/>
<dbReference type="GeneID" id="129346243"/>
<comment type="similarity">
    <text evidence="6">Belongs to the transketolase family.</text>
</comment>
<dbReference type="SUPFAM" id="SSF52518">
    <property type="entry name" value="Thiamin diphosphate-binding fold (THDP-binding)"/>
    <property type="match status" value="2"/>
</dbReference>
<comment type="subunit">
    <text evidence="7">Homodimer.</text>
</comment>
<dbReference type="NCBIfam" id="NF004559">
    <property type="entry name" value="PRK05899.2-5"/>
    <property type="match status" value="1"/>
</dbReference>
<dbReference type="AlphaFoldDB" id="A0AA97KR58"/>
<feature type="domain" description="Transketolase-like pyrimidine-binding" evidence="14">
    <location>
        <begin position="320"/>
        <end position="484"/>
    </location>
</feature>
<evidence type="ECO:0000256" key="11">
    <source>
        <dbReference type="ARBA" id="ARBA00022837"/>
    </source>
</evidence>
<keyword evidence="11" id="KW-0106">Calcium</keyword>
<dbReference type="Pfam" id="PF00456">
    <property type="entry name" value="Transketolase_N"/>
    <property type="match status" value="1"/>
</dbReference>
<keyword evidence="12" id="KW-0460">Magnesium</keyword>
<keyword evidence="15" id="KW-1185">Reference proteome</keyword>
<accession>A0AA97KR58</accession>
<dbReference type="InterPro" id="IPR033248">
    <property type="entry name" value="Transketolase_C"/>
</dbReference>
<dbReference type="FunFam" id="3.40.50.920:FF:000008">
    <property type="entry name" value="transketolase isoform X2"/>
    <property type="match status" value="1"/>
</dbReference>
<dbReference type="InterPro" id="IPR051424">
    <property type="entry name" value="Transketolase-like"/>
</dbReference>
<organism evidence="15 16">
    <name type="scientific">Eublepharis macularius</name>
    <name type="common">Leopard gecko</name>
    <name type="synonym">Cyrtodactylus macularius</name>
    <dbReference type="NCBI Taxonomy" id="481883"/>
    <lineage>
        <taxon>Eukaryota</taxon>
        <taxon>Metazoa</taxon>
        <taxon>Chordata</taxon>
        <taxon>Craniata</taxon>
        <taxon>Vertebrata</taxon>
        <taxon>Euteleostomi</taxon>
        <taxon>Lepidosauria</taxon>
        <taxon>Squamata</taxon>
        <taxon>Bifurcata</taxon>
        <taxon>Gekkota</taxon>
        <taxon>Eublepharidae</taxon>
        <taxon>Eublepharinae</taxon>
        <taxon>Eublepharis</taxon>
    </lineage>
</organism>
<dbReference type="CDD" id="cd02012">
    <property type="entry name" value="TPP_TK"/>
    <property type="match status" value="1"/>
</dbReference>
<comment type="cofactor">
    <cofactor evidence="5">
        <name>thiamine diphosphate</name>
        <dbReference type="ChEBI" id="CHEBI:58937"/>
    </cofactor>
</comment>
<comment type="cofactor">
    <cofactor evidence="1">
        <name>Ca(2+)</name>
        <dbReference type="ChEBI" id="CHEBI:29108"/>
    </cofactor>
</comment>
<dbReference type="FunFam" id="3.40.50.970:FF:000028">
    <property type="entry name" value="Transketolase isoform 1"/>
    <property type="match status" value="1"/>
</dbReference>
<evidence type="ECO:0000256" key="13">
    <source>
        <dbReference type="ARBA" id="ARBA00023052"/>
    </source>
</evidence>
<dbReference type="InterPro" id="IPR005474">
    <property type="entry name" value="Transketolase_N"/>
</dbReference>
<proteinExistence type="inferred from homology"/>
<gene>
    <name evidence="16" type="primary">TKTL1</name>
</gene>
<dbReference type="PANTHER" id="PTHR43195">
    <property type="entry name" value="TRANSKETOLASE"/>
    <property type="match status" value="1"/>
</dbReference>
<dbReference type="InterPro" id="IPR005475">
    <property type="entry name" value="Transketolase-like_Pyr-bd"/>
</dbReference>
<evidence type="ECO:0000256" key="4">
    <source>
        <dbReference type="ARBA" id="ARBA00001946"/>
    </source>
</evidence>
<dbReference type="SMART" id="SM00861">
    <property type="entry name" value="Transket_pyr"/>
    <property type="match status" value="1"/>
</dbReference>
<dbReference type="Pfam" id="PF02780">
    <property type="entry name" value="Transketolase_C"/>
    <property type="match status" value="1"/>
</dbReference>
<dbReference type="CDD" id="cd07033">
    <property type="entry name" value="TPP_PYR_DXS_TK_like"/>
    <property type="match status" value="1"/>
</dbReference>
<evidence type="ECO:0000256" key="7">
    <source>
        <dbReference type="ARBA" id="ARBA00011738"/>
    </source>
</evidence>
<comment type="cofactor">
    <cofactor evidence="4">
        <name>Mg(2+)</name>
        <dbReference type="ChEBI" id="CHEBI:18420"/>
    </cofactor>
</comment>
<evidence type="ECO:0000256" key="1">
    <source>
        <dbReference type="ARBA" id="ARBA00001913"/>
    </source>
</evidence>
<evidence type="ECO:0000259" key="14">
    <source>
        <dbReference type="SMART" id="SM00861"/>
    </source>
</evidence>
<sequence>MASSGYPKPDEKSLQALRDAANRLRVHSIRATCASNSGHPTSCCSAAEVMAVLFFHAMRYKAGQPGHPSNDRFVLSKGHAAPVLYAAWAEAGYIREPELLQLRKIDSDLEGHPTPRLPFVDVATGSLGQGLGAACGMAYTGKYFDKARYRVYCLLGDGESSEGSVWEALAFGSHYQLDNLVAIFDVNRLGQSEAAPLCHDTDAYRKRCEAFGWNTCVVDGHDVEELCHALWQASQTKGKPTAIVAKTFKGRGIPGVEDGDNWHGKPIPKDKVDSVISAIQSQIQTNKILSIQPPAEDVPQISIVDLKMPSPPAYKIGEKMATRKAYGLALAKLGNANSHVVALDGDTKNSTFAELFKQAHPERYIECYIAEQNMVSVALGCAARNRTIAFASTFAAFFTRAFDHIRMGAISQTNINLCGSHSGCSIGEDGPSQMALEDIAMFRTIPGCTVFYPSDAVSTEHAVCLAANTKGICFIRTSRPETPIIYSQEEKFGIGQAKVVRKSDKDKVTVIGAGVTLHEALAAADELAKQGLHIRVIDPFTIKPLDAETIISNARATGGRIITVEDHYREGGIGEAVAAAVSGEPGLLVQILAVSGVPRSGKPAELLDLFGISAKNIVAAVRSTFAN</sequence>
<evidence type="ECO:0000256" key="8">
    <source>
        <dbReference type="ARBA" id="ARBA00013152"/>
    </source>
</evidence>
<dbReference type="Gene3D" id="3.40.50.920">
    <property type="match status" value="1"/>
</dbReference>
<dbReference type="KEGG" id="emc:129346243"/>
<dbReference type="CTD" id="8277"/>
<dbReference type="GO" id="GO:0030976">
    <property type="term" value="F:thiamine pyrophosphate binding"/>
    <property type="evidence" value="ECO:0007669"/>
    <property type="project" value="TreeGrafter"/>
</dbReference>
<dbReference type="SUPFAM" id="SSF52922">
    <property type="entry name" value="TK C-terminal domain-like"/>
    <property type="match status" value="1"/>
</dbReference>
<dbReference type="RefSeq" id="XP_054859554.1">
    <property type="nucleotide sequence ID" value="XM_055003579.1"/>
</dbReference>
<evidence type="ECO:0000256" key="3">
    <source>
        <dbReference type="ARBA" id="ARBA00001941"/>
    </source>
</evidence>
<evidence type="ECO:0000256" key="6">
    <source>
        <dbReference type="ARBA" id="ARBA00007131"/>
    </source>
</evidence>
<dbReference type="InterPro" id="IPR009014">
    <property type="entry name" value="Transketo_C/PFOR_II"/>
</dbReference>
<evidence type="ECO:0000256" key="5">
    <source>
        <dbReference type="ARBA" id="ARBA00001964"/>
    </source>
</evidence>